<feature type="transmembrane region" description="Helical" evidence="8">
    <location>
        <begin position="200"/>
        <end position="218"/>
    </location>
</feature>
<keyword evidence="5 8" id="KW-1133">Transmembrane helix</keyword>
<dbReference type="PRINTS" id="PR01036">
    <property type="entry name" value="TCRTETB"/>
</dbReference>
<dbReference type="InterPro" id="IPR036259">
    <property type="entry name" value="MFS_trans_sf"/>
</dbReference>
<dbReference type="GO" id="GO:0022857">
    <property type="term" value="F:transmembrane transporter activity"/>
    <property type="evidence" value="ECO:0007669"/>
    <property type="project" value="InterPro"/>
</dbReference>
<evidence type="ECO:0000256" key="6">
    <source>
        <dbReference type="ARBA" id="ARBA00023136"/>
    </source>
</evidence>
<reference evidence="12" key="1">
    <citation type="submission" date="2018-05" db="EMBL/GenBank/DDBJ databases">
        <title>Genome Sequencing of selected type strains of the family Eggerthellaceae.</title>
        <authorList>
            <person name="Danylec N."/>
            <person name="Stoll D.A."/>
            <person name="Doetsch A."/>
            <person name="Huch M."/>
        </authorList>
    </citation>
    <scope>NUCLEOTIDE SEQUENCE [LARGE SCALE GENOMIC DNA]</scope>
    <source>
        <strain evidence="12">DSM 24851</strain>
    </source>
</reference>
<protein>
    <submittedName>
        <fullName evidence="11">Multidrug transporter</fullName>
    </submittedName>
</protein>
<feature type="transmembrane region" description="Helical" evidence="8">
    <location>
        <begin position="330"/>
        <end position="349"/>
    </location>
</feature>
<feature type="transmembrane region" description="Helical" evidence="8">
    <location>
        <begin position="361"/>
        <end position="384"/>
    </location>
</feature>
<dbReference type="SUPFAM" id="SSF54631">
    <property type="entry name" value="CBS-domain pair"/>
    <property type="match status" value="1"/>
</dbReference>
<dbReference type="Pfam" id="PF00571">
    <property type="entry name" value="CBS"/>
    <property type="match status" value="2"/>
</dbReference>
<feature type="domain" description="CBS" evidence="10">
    <location>
        <begin position="488"/>
        <end position="544"/>
    </location>
</feature>
<dbReference type="CDD" id="cd17503">
    <property type="entry name" value="MFS_LmrB_MDR_like"/>
    <property type="match status" value="1"/>
</dbReference>
<dbReference type="InterPro" id="IPR046342">
    <property type="entry name" value="CBS_dom_sf"/>
</dbReference>
<dbReference type="PANTHER" id="PTHR42718:SF24">
    <property type="entry name" value="MAJOR FACILITATOR SUPERFAMILY (MFS) PROFILE DOMAIN-CONTAINING PROTEIN"/>
    <property type="match status" value="1"/>
</dbReference>
<keyword evidence="12" id="KW-1185">Reference proteome</keyword>
<dbReference type="PROSITE" id="PS51371">
    <property type="entry name" value="CBS"/>
    <property type="match status" value="2"/>
</dbReference>
<dbReference type="Gene3D" id="1.20.1250.20">
    <property type="entry name" value="MFS general substrate transporter like domains"/>
    <property type="match status" value="1"/>
</dbReference>
<name>A0A3N0AWB2_9ACTN</name>
<evidence type="ECO:0000256" key="5">
    <source>
        <dbReference type="ARBA" id="ARBA00022989"/>
    </source>
</evidence>
<evidence type="ECO:0000313" key="12">
    <source>
        <dbReference type="Proteomes" id="UP000269591"/>
    </source>
</evidence>
<accession>A0A3N0AWB2</accession>
<organism evidence="11 12">
    <name type="scientific">Slackia equolifaciens</name>
    <dbReference type="NCBI Taxonomy" id="498718"/>
    <lineage>
        <taxon>Bacteria</taxon>
        <taxon>Bacillati</taxon>
        <taxon>Actinomycetota</taxon>
        <taxon>Coriobacteriia</taxon>
        <taxon>Eggerthellales</taxon>
        <taxon>Eggerthellaceae</taxon>
        <taxon>Slackia</taxon>
    </lineage>
</organism>
<dbReference type="SMART" id="SM00116">
    <property type="entry name" value="CBS"/>
    <property type="match status" value="2"/>
</dbReference>
<dbReference type="Pfam" id="PF07690">
    <property type="entry name" value="MFS_1"/>
    <property type="match status" value="1"/>
</dbReference>
<dbReference type="SUPFAM" id="SSF103473">
    <property type="entry name" value="MFS general substrate transporter"/>
    <property type="match status" value="1"/>
</dbReference>
<feature type="transmembrane region" description="Helical" evidence="8">
    <location>
        <begin position="51"/>
        <end position="72"/>
    </location>
</feature>
<feature type="transmembrane region" description="Helical" evidence="8">
    <location>
        <begin position="405"/>
        <end position="425"/>
    </location>
</feature>
<keyword evidence="7" id="KW-0129">CBS domain</keyword>
<dbReference type="GO" id="GO:0005886">
    <property type="term" value="C:plasma membrane"/>
    <property type="evidence" value="ECO:0007669"/>
    <property type="project" value="UniProtKB-SubCell"/>
</dbReference>
<evidence type="ECO:0000256" key="8">
    <source>
        <dbReference type="SAM" id="Phobius"/>
    </source>
</evidence>
<evidence type="ECO:0000259" key="9">
    <source>
        <dbReference type="PROSITE" id="PS50850"/>
    </source>
</evidence>
<keyword evidence="6 8" id="KW-0472">Membrane</keyword>
<evidence type="ECO:0000256" key="7">
    <source>
        <dbReference type="PROSITE-ProRule" id="PRU00703"/>
    </source>
</evidence>
<evidence type="ECO:0000256" key="2">
    <source>
        <dbReference type="ARBA" id="ARBA00022448"/>
    </source>
</evidence>
<feature type="transmembrane region" description="Helical" evidence="8">
    <location>
        <begin position="437"/>
        <end position="460"/>
    </location>
</feature>
<feature type="transmembrane region" description="Helical" evidence="8">
    <location>
        <begin position="111"/>
        <end position="130"/>
    </location>
</feature>
<feature type="transmembrane region" description="Helical" evidence="8">
    <location>
        <begin position="79"/>
        <end position="105"/>
    </location>
</feature>
<feature type="transmembrane region" description="Helical" evidence="8">
    <location>
        <begin position="265"/>
        <end position="290"/>
    </location>
</feature>
<dbReference type="InterPro" id="IPR020846">
    <property type="entry name" value="MFS_dom"/>
</dbReference>
<evidence type="ECO:0000256" key="3">
    <source>
        <dbReference type="ARBA" id="ARBA00022475"/>
    </source>
</evidence>
<evidence type="ECO:0000259" key="10">
    <source>
        <dbReference type="PROSITE" id="PS51371"/>
    </source>
</evidence>
<feature type="domain" description="CBS" evidence="10">
    <location>
        <begin position="578"/>
        <end position="633"/>
    </location>
</feature>
<dbReference type="PROSITE" id="PS50850">
    <property type="entry name" value="MFS"/>
    <property type="match status" value="1"/>
</dbReference>
<proteinExistence type="predicted"/>
<dbReference type="InterPro" id="IPR004638">
    <property type="entry name" value="EmrB-like"/>
</dbReference>
<keyword evidence="2" id="KW-0813">Transport</keyword>
<dbReference type="InterPro" id="IPR000644">
    <property type="entry name" value="CBS_dom"/>
</dbReference>
<evidence type="ECO:0000256" key="1">
    <source>
        <dbReference type="ARBA" id="ARBA00004651"/>
    </source>
</evidence>
<gene>
    <name evidence="11" type="ORF">DMP06_07755</name>
</gene>
<dbReference type="NCBIfam" id="TIGR00711">
    <property type="entry name" value="efflux_EmrB"/>
    <property type="match status" value="1"/>
</dbReference>
<dbReference type="AlphaFoldDB" id="A0A3N0AWB2"/>
<keyword evidence="4 8" id="KW-0812">Transmembrane</keyword>
<dbReference type="Gene3D" id="1.20.1720.10">
    <property type="entry name" value="Multidrug resistance protein D"/>
    <property type="match status" value="1"/>
</dbReference>
<dbReference type="RefSeq" id="WP_123209164.1">
    <property type="nucleotide sequence ID" value="NZ_JBHTHO010000010.1"/>
</dbReference>
<dbReference type="EMBL" id="QIBX01000013">
    <property type="protein sequence ID" value="RNL39163.1"/>
    <property type="molecule type" value="Genomic_DNA"/>
</dbReference>
<dbReference type="Proteomes" id="UP000269591">
    <property type="component" value="Unassembled WGS sequence"/>
</dbReference>
<feature type="transmembrane region" description="Helical" evidence="8">
    <location>
        <begin position="137"/>
        <end position="159"/>
    </location>
</feature>
<feature type="transmembrane region" description="Helical" evidence="8">
    <location>
        <begin position="296"/>
        <end position="318"/>
    </location>
</feature>
<evidence type="ECO:0000256" key="4">
    <source>
        <dbReference type="ARBA" id="ARBA00022692"/>
    </source>
</evidence>
<feature type="domain" description="Major facilitator superfamily (MFS) profile" evidence="9">
    <location>
        <begin position="13"/>
        <end position="464"/>
    </location>
</feature>
<comment type="caution">
    <text evidence="11">The sequence shown here is derived from an EMBL/GenBank/DDBJ whole genome shotgun (WGS) entry which is preliminary data.</text>
</comment>
<sequence length="641" mass="67331">MGSLGITKEQKRMVIVLLAGAVLVVLNQTLLSPALPSIMTHMNVDATTVQWLTSAYALVEAVVIPLAAWFMGRFSTRQLFIGGMVLFGAGSLVAAIAPVFAVLLLGRVMQAASTGVLMVMVMSLILLSFPRESRGQAMGLVSLVIAFAPAVGPSLGGLLVDLVGWRALFCVVVVCTVLVLVFAAKVLVNREGFPRTSADALSIVLSSLGLVSLLYGISSFASSPAPAVCVALMVIGIVLLCLFAWRQFRLGEPMLRLEVFKSRRYRTAALTCAVLQAVLIGLSVLMPLYIQNVLGHSATVSGLITLPGAVLGALGSLFAGRMFDRSGVRAIALIGVVMLVVGCVGMAFYDVNGLGSTVPYVIVANAVTCLAIQLLFTPINTWGVNSLSNDLVQHATSVTNTMNQVGASLGTALIMSFSAVGSAVATQGSEVERVFAGYHVSYIAVLVISVVALVMIAAFVRNKKGDAAPSATRVGIKPGEHHSVADVMDATPVTVPQGASMSFAARALIEADASGAVIVDGQGMAKGYISNSDILRTFGDEMQTVTGASGFMALRMPDDENVKDRALRIADVDVSAIATKQVVGIAPDASFEDACRMIAEKRLKELPVLDNGKLVGVVRRRSLMKFIAAMLTEEEKAHISK</sequence>
<feature type="transmembrane region" description="Helical" evidence="8">
    <location>
        <begin position="165"/>
        <end position="188"/>
    </location>
</feature>
<comment type="subcellular location">
    <subcellularLocation>
        <location evidence="1">Cell membrane</location>
        <topology evidence="1">Multi-pass membrane protein</topology>
    </subcellularLocation>
</comment>
<keyword evidence="3" id="KW-1003">Cell membrane</keyword>
<feature type="transmembrane region" description="Helical" evidence="8">
    <location>
        <begin position="224"/>
        <end position="245"/>
    </location>
</feature>
<dbReference type="OrthoDB" id="9812221at2"/>
<dbReference type="Gene3D" id="3.10.580.10">
    <property type="entry name" value="CBS-domain"/>
    <property type="match status" value="1"/>
</dbReference>
<dbReference type="PANTHER" id="PTHR42718">
    <property type="entry name" value="MAJOR FACILITATOR SUPERFAMILY MULTIDRUG TRANSPORTER MFSC"/>
    <property type="match status" value="1"/>
</dbReference>
<feature type="transmembrane region" description="Helical" evidence="8">
    <location>
        <begin position="12"/>
        <end position="31"/>
    </location>
</feature>
<dbReference type="InterPro" id="IPR011701">
    <property type="entry name" value="MFS"/>
</dbReference>
<evidence type="ECO:0000313" key="11">
    <source>
        <dbReference type="EMBL" id="RNL39163.1"/>
    </source>
</evidence>